<dbReference type="PANTHER" id="PTHR42848:SF1">
    <property type="entry name" value="HOLLIDAY JUNCTION BRANCH MIGRATION COMPLEX SUBUNIT RUVB"/>
    <property type="match status" value="1"/>
</dbReference>
<keyword evidence="1" id="KW-0547">Nucleotide-binding</keyword>
<dbReference type="GO" id="GO:0009378">
    <property type="term" value="F:four-way junction helicase activity"/>
    <property type="evidence" value="ECO:0007669"/>
    <property type="project" value="InterPro"/>
</dbReference>
<dbReference type="PANTHER" id="PTHR42848">
    <property type="match status" value="1"/>
</dbReference>
<dbReference type="Gene3D" id="1.10.8.60">
    <property type="match status" value="1"/>
</dbReference>
<dbReference type="GO" id="GO:0003677">
    <property type="term" value="F:DNA binding"/>
    <property type="evidence" value="ECO:0007669"/>
    <property type="project" value="InterPro"/>
</dbReference>
<dbReference type="GO" id="GO:0005524">
    <property type="term" value="F:ATP binding"/>
    <property type="evidence" value="ECO:0007669"/>
    <property type="project" value="UniProtKB-KW"/>
</dbReference>
<dbReference type="InterPro" id="IPR008824">
    <property type="entry name" value="RuvB-like_N"/>
</dbReference>
<feature type="domain" description="RuvB AAA lid" evidence="4">
    <location>
        <begin position="67"/>
        <end position="135"/>
    </location>
</feature>
<dbReference type="Pfam" id="PF05496">
    <property type="entry name" value="RuvB_N"/>
    <property type="match status" value="1"/>
</dbReference>
<evidence type="ECO:0000259" key="3">
    <source>
        <dbReference type="Pfam" id="PF05496"/>
    </source>
</evidence>
<dbReference type="GO" id="GO:0006281">
    <property type="term" value="P:DNA repair"/>
    <property type="evidence" value="ECO:0007669"/>
    <property type="project" value="InterPro"/>
</dbReference>
<dbReference type="Pfam" id="PF17864">
    <property type="entry name" value="AAA_lid_4"/>
    <property type="match status" value="1"/>
</dbReference>
<comment type="caution">
    <text evidence="5">The sequence shown here is derived from an EMBL/GenBank/DDBJ whole genome shotgun (WGS) entry which is preliminary data.</text>
</comment>
<reference evidence="5" key="1">
    <citation type="submission" date="2013-08" db="EMBL/GenBank/DDBJ databases">
        <authorList>
            <person name="Mendez C."/>
            <person name="Richter M."/>
            <person name="Ferrer M."/>
            <person name="Sanchez J."/>
        </authorList>
    </citation>
    <scope>NUCLEOTIDE SEQUENCE</scope>
</reference>
<dbReference type="AlphaFoldDB" id="T1C5N0"/>
<gene>
    <name evidence="5" type="ORF">B1A_03018</name>
</gene>
<feature type="domain" description="RuvB-like AAA+ ATPase" evidence="3">
    <location>
        <begin position="1"/>
        <end position="64"/>
    </location>
</feature>
<sequence>MSKSAGEVLYPAMEDFKLDILIGEGPTARSIRLDLAPFTLIGATTRTGMLTGPLRDRFGFVAHLGYYEVPELTKIVQRSSGVMNLKITGDASIEIARRSRGTPRLANRLLRRVRDFAQVNEAEMIDMETARRALSF</sequence>
<dbReference type="GO" id="GO:0006310">
    <property type="term" value="P:DNA recombination"/>
    <property type="evidence" value="ECO:0007669"/>
    <property type="project" value="InterPro"/>
</dbReference>
<keyword evidence="5" id="KW-0347">Helicase</keyword>
<protein>
    <submittedName>
        <fullName evidence="5">Holliday junction DNA helicase RuvB</fullName>
    </submittedName>
</protein>
<accession>T1C5N0</accession>
<organism evidence="5">
    <name type="scientific">mine drainage metagenome</name>
    <dbReference type="NCBI Taxonomy" id="410659"/>
    <lineage>
        <taxon>unclassified sequences</taxon>
        <taxon>metagenomes</taxon>
        <taxon>ecological metagenomes</taxon>
    </lineage>
</organism>
<dbReference type="InterPro" id="IPR004605">
    <property type="entry name" value="DNA_helicase_Holl-junc_RuvB"/>
</dbReference>
<dbReference type="EMBL" id="AUZX01002219">
    <property type="protein sequence ID" value="EQD77322.1"/>
    <property type="molecule type" value="Genomic_DNA"/>
</dbReference>
<dbReference type="SUPFAM" id="SSF52540">
    <property type="entry name" value="P-loop containing nucleoside triphosphate hydrolases"/>
    <property type="match status" value="1"/>
</dbReference>
<dbReference type="InterPro" id="IPR041445">
    <property type="entry name" value="AAA_lid_4"/>
</dbReference>
<proteinExistence type="predicted"/>
<feature type="non-terminal residue" evidence="5">
    <location>
        <position position="136"/>
    </location>
</feature>
<reference evidence="5" key="2">
    <citation type="journal article" date="2014" name="ISME J.">
        <title>Microbial stratification in low pH oxic and suboxic macroscopic growths along an acid mine drainage.</title>
        <authorList>
            <person name="Mendez-Garcia C."/>
            <person name="Mesa V."/>
            <person name="Sprenger R.R."/>
            <person name="Richter M."/>
            <person name="Diez M.S."/>
            <person name="Solano J."/>
            <person name="Bargiela R."/>
            <person name="Golyshina O.V."/>
            <person name="Manteca A."/>
            <person name="Ramos J.L."/>
            <person name="Gallego J.R."/>
            <person name="Llorente I."/>
            <person name="Martins Dos Santos V.A."/>
            <person name="Jensen O.N."/>
            <person name="Pelaez A.I."/>
            <person name="Sanchez J."/>
            <person name="Ferrer M."/>
        </authorList>
    </citation>
    <scope>NUCLEOTIDE SEQUENCE</scope>
</reference>
<keyword evidence="5" id="KW-0378">Hydrolase</keyword>
<evidence type="ECO:0000256" key="2">
    <source>
        <dbReference type="ARBA" id="ARBA00022840"/>
    </source>
</evidence>
<dbReference type="InterPro" id="IPR027417">
    <property type="entry name" value="P-loop_NTPase"/>
</dbReference>
<evidence type="ECO:0000313" key="5">
    <source>
        <dbReference type="EMBL" id="EQD77322.1"/>
    </source>
</evidence>
<dbReference type="Gene3D" id="3.40.50.300">
    <property type="entry name" value="P-loop containing nucleotide triphosphate hydrolases"/>
    <property type="match status" value="1"/>
</dbReference>
<name>T1C5N0_9ZZZZ</name>
<evidence type="ECO:0000259" key="4">
    <source>
        <dbReference type="Pfam" id="PF17864"/>
    </source>
</evidence>
<keyword evidence="2" id="KW-0067">ATP-binding</keyword>
<evidence type="ECO:0000256" key="1">
    <source>
        <dbReference type="ARBA" id="ARBA00022741"/>
    </source>
</evidence>